<keyword evidence="7" id="KW-0472">Membrane</keyword>
<accession>A0A558BFG6</accession>
<evidence type="ECO:0000256" key="5">
    <source>
        <dbReference type="ARBA" id="ARBA00022679"/>
    </source>
</evidence>
<dbReference type="EMBL" id="VMRX01000007">
    <property type="protein sequence ID" value="TVT35255.1"/>
    <property type="molecule type" value="Genomic_DNA"/>
</dbReference>
<dbReference type="SUPFAM" id="SSF55874">
    <property type="entry name" value="ATPase domain of HSP90 chaperone/DNA topoisomerase II/histidine kinase"/>
    <property type="match status" value="1"/>
</dbReference>
<dbReference type="SUPFAM" id="SSF47384">
    <property type="entry name" value="Homodimeric domain of signal transducing histidine kinase"/>
    <property type="match status" value="1"/>
</dbReference>
<feature type="domain" description="HAMP" evidence="9">
    <location>
        <begin position="193"/>
        <end position="247"/>
    </location>
</feature>
<dbReference type="PROSITE" id="PS50885">
    <property type="entry name" value="HAMP"/>
    <property type="match status" value="1"/>
</dbReference>
<reference evidence="10 11" key="1">
    <citation type="submission" date="2019-07" db="EMBL/GenBank/DDBJ databases">
        <title>The pathways for chlorine oxyanion respiration interact through the shared metabolite chlorate.</title>
        <authorList>
            <person name="Barnum T.P."/>
            <person name="Cheng Y."/>
            <person name="Hill K.A."/>
            <person name="Lucas L.N."/>
            <person name="Carlson H.K."/>
            <person name="Coates J.D."/>
        </authorList>
    </citation>
    <scope>NUCLEOTIDE SEQUENCE [LARGE SCALE GENOMIC DNA]</scope>
    <source>
        <strain evidence="10">UCB</strain>
    </source>
</reference>
<dbReference type="InterPro" id="IPR005467">
    <property type="entry name" value="His_kinase_dom"/>
</dbReference>
<sequence length="504" mass="55455">MSRPEHKSGMSLSRRLLIGVLPAAVMFVVLMAFFTSARLEDSRRDLAESSQLFADSLAPALEYAVVSGNRGALEQVLRQSLRRSKAEWLRVTDVVGEEIGFVGNSTESGDRTAGSPMIYSAEILQEPVELSSGTDWLAGQWNFSTGSLRVGTLEVAVSPRILEERQQEVLWSSLSVGIAMLLFTMLLVNHFLSAIFRAINQLSGRVNLLMQGDYEEQPIETHGGGREIASIQQQLNQLALHLGQARESREKTLALSETAREKAEHASQAKSEFLAGMSQELRTPLKGVLGMIDLVHQEPLSKQQMDYLETARKSTQDLMTVISDMLDFAQMENGHFELAHQEFDLRNLISNCAASYRLAAEQQGLMLELHFQGSWPEKALVFGDSARVRQVLAGLLGNSLKYTTDGYISVRASWSSADGKQAVLNCTVSDSGSNNAGQRLDNLLPHYEQSLAGTATRMHISSGLGLSMVQRLVELMGGHVQVDTDLGQGAYFRFDLPFQLSGED</sequence>
<keyword evidence="6 10" id="KW-0418">Kinase</keyword>
<evidence type="ECO:0000259" key="9">
    <source>
        <dbReference type="PROSITE" id="PS50885"/>
    </source>
</evidence>
<feature type="domain" description="Histidine kinase" evidence="8">
    <location>
        <begin position="276"/>
        <end position="500"/>
    </location>
</feature>
<dbReference type="PANTHER" id="PTHR45339:SF5">
    <property type="entry name" value="HISTIDINE KINASE"/>
    <property type="match status" value="1"/>
</dbReference>
<dbReference type="Gene3D" id="3.30.565.10">
    <property type="entry name" value="Histidine kinase-like ATPase, C-terminal domain"/>
    <property type="match status" value="1"/>
</dbReference>
<evidence type="ECO:0000256" key="4">
    <source>
        <dbReference type="ARBA" id="ARBA00022553"/>
    </source>
</evidence>
<dbReference type="Pfam" id="PF02518">
    <property type="entry name" value="HATPase_c"/>
    <property type="match status" value="1"/>
</dbReference>
<dbReference type="Gene3D" id="1.10.287.130">
    <property type="match status" value="1"/>
</dbReference>
<protein>
    <recommendedName>
        <fullName evidence="3">histidine kinase</fullName>
        <ecNumber evidence="3">2.7.13.3</ecNumber>
    </recommendedName>
</protein>
<dbReference type="PANTHER" id="PTHR45339">
    <property type="entry name" value="HYBRID SIGNAL TRANSDUCTION HISTIDINE KINASE J"/>
    <property type="match status" value="1"/>
</dbReference>
<evidence type="ECO:0000313" key="11">
    <source>
        <dbReference type="Proteomes" id="UP000319142"/>
    </source>
</evidence>
<comment type="catalytic activity">
    <reaction evidence="1">
        <text>ATP + protein L-histidine = ADP + protein N-phospho-L-histidine.</text>
        <dbReference type="EC" id="2.7.13.3"/>
    </reaction>
</comment>
<dbReference type="InterPro" id="IPR036097">
    <property type="entry name" value="HisK_dim/P_sf"/>
</dbReference>
<dbReference type="SMART" id="SM00387">
    <property type="entry name" value="HATPase_c"/>
    <property type="match status" value="1"/>
</dbReference>
<evidence type="ECO:0000256" key="7">
    <source>
        <dbReference type="SAM" id="Phobius"/>
    </source>
</evidence>
<keyword evidence="7" id="KW-1133">Transmembrane helix</keyword>
<name>A0A558BFG6_9GAMM</name>
<dbReference type="AlphaFoldDB" id="A0A558BFG6"/>
<dbReference type="InterPro" id="IPR004358">
    <property type="entry name" value="Sig_transdc_His_kin-like_C"/>
</dbReference>
<comment type="caution">
    <text evidence="10">The sequence shown here is derived from an EMBL/GenBank/DDBJ whole genome shotgun (WGS) entry which is preliminary data.</text>
</comment>
<keyword evidence="4" id="KW-0597">Phosphoprotein</keyword>
<dbReference type="CDD" id="cd00082">
    <property type="entry name" value="HisKA"/>
    <property type="match status" value="1"/>
</dbReference>
<dbReference type="Proteomes" id="UP000319142">
    <property type="component" value="Unassembled WGS sequence"/>
</dbReference>
<dbReference type="EC" id="2.7.13.3" evidence="3"/>
<evidence type="ECO:0000256" key="6">
    <source>
        <dbReference type="ARBA" id="ARBA00022777"/>
    </source>
</evidence>
<gene>
    <name evidence="10" type="ORF">FHK81_03785</name>
</gene>
<evidence type="ECO:0000259" key="8">
    <source>
        <dbReference type="PROSITE" id="PS50109"/>
    </source>
</evidence>
<feature type="transmembrane region" description="Helical" evidence="7">
    <location>
        <begin position="169"/>
        <end position="192"/>
    </location>
</feature>
<dbReference type="InterPro" id="IPR003661">
    <property type="entry name" value="HisK_dim/P_dom"/>
</dbReference>
<dbReference type="SMART" id="SM00388">
    <property type="entry name" value="HisKA"/>
    <property type="match status" value="1"/>
</dbReference>
<dbReference type="PRINTS" id="PR00344">
    <property type="entry name" value="BCTRLSENSOR"/>
</dbReference>
<dbReference type="GO" id="GO:0016020">
    <property type="term" value="C:membrane"/>
    <property type="evidence" value="ECO:0007669"/>
    <property type="project" value="UniProtKB-SubCell"/>
</dbReference>
<evidence type="ECO:0000313" key="10">
    <source>
        <dbReference type="EMBL" id="TVT35255.1"/>
    </source>
</evidence>
<dbReference type="GO" id="GO:0000155">
    <property type="term" value="F:phosphorelay sensor kinase activity"/>
    <property type="evidence" value="ECO:0007669"/>
    <property type="project" value="InterPro"/>
</dbReference>
<keyword evidence="7" id="KW-0812">Transmembrane</keyword>
<comment type="subcellular location">
    <subcellularLocation>
        <location evidence="2">Membrane</location>
    </subcellularLocation>
</comment>
<evidence type="ECO:0000256" key="1">
    <source>
        <dbReference type="ARBA" id="ARBA00000085"/>
    </source>
</evidence>
<feature type="transmembrane region" description="Helical" evidence="7">
    <location>
        <begin position="16"/>
        <end position="34"/>
    </location>
</feature>
<dbReference type="InterPro" id="IPR003594">
    <property type="entry name" value="HATPase_dom"/>
</dbReference>
<evidence type="ECO:0000256" key="3">
    <source>
        <dbReference type="ARBA" id="ARBA00012438"/>
    </source>
</evidence>
<dbReference type="InterPro" id="IPR036890">
    <property type="entry name" value="HATPase_C_sf"/>
</dbReference>
<dbReference type="InterPro" id="IPR003660">
    <property type="entry name" value="HAMP_dom"/>
</dbReference>
<dbReference type="Pfam" id="PF00512">
    <property type="entry name" value="HisKA"/>
    <property type="match status" value="1"/>
</dbReference>
<keyword evidence="5" id="KW-0808">Transferase</keyword>
<dbReference type="RefSeq" id="WP_273132358.1">
    <property type="nucleotide sequence ID" value="NZ_VMRX01000007.1"/>
</dbReference>
<organism evidence="10 11">
    <name type="scientific">Marinobacter vinifirmus</name>
    <dbReference type="NCBI Taxonomy" id="355591"/>
    <lineage>
        <taxon>Bacteria</taxon>
        <taxon>Pseudomonadati</taxon>
        <taxon>Pseudomonadota</taxon>
        <taxon>Gammaproteobacteria</taxon>
        <taxon>Pseudomonadales</taxon>
        <taxon>Marinobacteraceae</taxon>
        <taxon>Marinobacter</taxon>
    </lineage>
</organism>
<dbReference type="PROSITE" id="PS50109">
    <property type="entry name" value="HIS_KIN"/>
    <property type="match status" value="1"/>
</dbReference>
<proteinExistence type="predicted"/>
<evidence type="ECO:0000256" key="2">
    <source>
        <dbReference type="ARBA" id="ARBA00004370"/>
    </source>
</evidence>